<dbReference type="KEGG" id="sgp:SpiGrapes_0083"/>
<evidence type="ECO:0000259" key="1">
    <source>
        <dbReference type="Pfam" id="PF02625"/>
    </source>
</evidence>
<accession>G8QT42</accession>
<dbReference type="EMBL" id="CP003155">
    <property type="protein sequence ID" value="AEV27947.1"/>
    <property type="molecule type" value="Genomic_DNA"/>
</dbReference>
<sequence>MENYYNTMLKALQTGNIVRKTIVSGPYIGDEALYRGNAQIATYQQTPHSFDTGEVLSETLGAKVHLVLCGGGHVAKELYALAVLMDMEVSILDEREEFCNKELYPKADLHCAPFLKTLTEKQTWVKPYYVLVTRGHGFDQVCLEQTLGLPHSYIGMIGSKNKVKITLDNLRKKGFSEDLLATVHSPIGLSIGAITASEIAISIMAEIISVYRKEEKAVRLDPKLLEKLSQSKGYILARVIEKTGSAPCDVGFQIAIFADGTTSGTVGGGMVEAKTIEHAQEMLSAKASRAEIIHYNLDSSKAGSLGMICGGDAKILFQVR</sequence>
<dbReference type="STRING" id="158190.SpiGrapes_0083"/>
<feature type="domain" description="XdhC Rossmann" evidence="2">
    <location>
        <begin position="66"/>
        <end position="207"/>
    </location>
</feature>
<dbReference type="PANTHER" id="PTHR30388">
    <property type="entry name" value="ALDEHYDE OXIDOREDUCTASE MOLYBDENUM COFACTOR ASSEMBLY PROTEIN"/>
    <property type="match status" value="1"/>
</dbReference>
<dbReference type="HOGENOM" id="CLU_041115_3_0_12"/>
<dbReference type="Pfam" id="PF02625">
    <property type="entry name" value="XdhC_CoxI"/>
    <property type="match status" value="1"/>
</dbReference>
<dbReference type="PANTHER" id="PTHR30388:SF6">
    <property type="entry name" value="XANTHINE DEHYDROGENASE SUBUNIT A-RELATED"/>
    <property type="match status" value="1"/>
</dbReference>
<evidence type="ECO:0000313" key="4">
    <source>
        <dbReference type="Proteomes" id="UP000005632"/>
    </source>
</evidence>
<name>G8QT42_SPHPG</name>
<evidence type="ECO:0000259" key="2">
    <source>
        <dbReference type="Pfam" id="PF13478"/>
    </source>
</evidence>
<dbReference type="InterPro" id="IPR003777">
    <property type="entry name" value="XdhC_CoxI"/>
</dbReference>
<reference evidence="3 4" key="1">
    <citation type="submission" date="2011-11" db="EMBL/GenBank/DDBJ databases">
        <title>Complete sequence of Spirochaeta sp. grapes.</title>
        <authorList>
            <consortium name="US DOE Joint Genome Institute"/>
            <person name="Lucas S."/>
            <person name="Han J."/>
            <person name="Lapidus A."/>
            <person name="Cheng J.-F."/>
            <person name="Goodwin L."/>
            <person name="Pitluck S."/>
            <person name="Peters L."/>
            <person name="Ovchinnikova G."/>
            <person name="Munk A.C."/>
            <person name="Detter J.C."/>
            <person name="Han C."/>
            <person name="Tapia R."/>
            <person name="Land M."/>
            <person name="Hauser L."/>
            <person name="Kyrpides N."/>
            <person name="Ivanova N."/>
            <person name="Pagani I."/>
            <person name="Ritalahtilisa K."/>
            <person name="Loeffler F."/>
            <person name="Woyke T."/>
        </authorList>
    </citation>
    <scope>NUCLEOTIDE SEQUENCE [LARGE SCALE GENOMIC DNA]</scope>
    <source>
        <strain evidence="4">ATCC BAA-1885 / DSM 22778 / Grapes</strain>
    </source>
</reference>
<dbReference type="InterPro" id="IPR027051">
    <property type="entry name" value="XdhC_Rossmann_dom"/>
</dbReference>
<gene>
    <name evidence="3" type="ordered locus">SpiGrapes_0083</name>
</gene>
<dbReference type="eggNOG" id="COG1975">
    <property type="taxonomic scope" value="Bacteria"/>
</dbReference>
<dbReference type="InterPro" id="IPR052698">
    <property type="entry name" value="MoCofactor_Util/Proc"/>
</dbReference>
<dbReference type="AlphaFoldDB" id="G8QT42"/>
<organism evidence="3 4">
    <name type="scientific">Sphaerochaeta pleomorpha (strain ATCC BAA-1885 / DSM 22778 / Grapes)</name>
    <dbReference type="NCBI Taxonomy" id="158190"/>
    <lineage>
        <taxon>Bacteria</taxon>
        <taxon>Pseudomonadati</taxon>
        <taxon>Spirochaetota</taxon>
        <taxon>Spirochaetia</taxon>
        <taxon>Spirochaetales</taxon>
        <taxon>Sphaerochaetaceae</taxon>
        <taxon>Sphaerochaeta</taxon>
    </lineage>
</organism>
<dbReference type="Pfam" id="PF13478">
    <property type="entry name" value="XdhC_C"/>
    <property type="match status" value="1"/>
</dbReference>
<protein>
    <submittedName>
        <fullName evidence="3">Xanthine and CO dehydrogenases maturation factor, XdhC/CoxF family</fullName>
    </submittedName>
</protein>
<keyword evidence="4" id="KW-1185">Reference proteome</keyword>
<dbReference type="Proteomes" id="UP000005632">
    <property type="component" value="Chromosome"/>
</dbReference>
<evidence type="ECO:0000313" key="3">
    <source>
        <dbReference type="EMBL" id="AEV27947.1"/>
    </source>
</evidence>
<dbReference type="Gene3D" id="3.40.50.720">
    <property type="entry name" value="NAD(P)-binding Rossmann-like Domain"/>
    <property type="match status" value="1"/>
</dbReference>
<feature type="domain" description="XdhC- CoxI" evidence="1">
    <location>
        <begin position="230"/>
        <end position="295"/>
    </location>
</feature>
<proteinExistence type="predicted"/>